<keyword evidence="2" id="KW-1185">Reference proteome</keyword>
<name>A0ACC0B804_CATRO</name>
<organism evidence="1 2">
    <name type="scientific">Catharanthus roseus</name>
    <name type="common">Madagascar periwinkle</name>
    <name type="synonym">Vinca rosea</name>
    <dbReference type="NCBI Taxonomy" id="4058"/>
    <lineage>
        <taxon>Eukaryota</taxon>
        <taxon>Viridiplantae</taxon>
        <taxon>Streptophyta</taxon>
        <taxon>Embryophyta</taxon>
        <taxon>Tracheophyta</taxon>
        <taxon>Spermatophyta</taxon>
        <taxon>Magnoliopsida</taxon>
        <taxon>eudicotyledons</taxon>
        <taxon>Gunneridae</taxon>
        <taxon>Pentapetalae</taxon>
        <taxon>asterids</taxon>
        <taxon>lamiids</taxon>
        <taxon>Gentianales</taxon>
        <taxon>Apocynaceae</taxon>
        <taxon>Rauvolfioideae</taxon>
        <taxon>Vinceae</taxon>
        <taxon>Catharanthinae</taxon>
        <taxon>Catharanthus</taxon>
    </lineage>
</organism>
<dbReference type="Proteomes" id="UP001060085">
    <property type="component" value="Linkage Group LG04"/>
</dbReference>
<evidence type="ECO:0000313" key="2">
    <source>
        <dbReference type="Proteomes" id="UP001060085"/>
    </source>
</evidence>
<reference evidence="2" key="1">
    <citation type="journal article" date="2023" name="Nat. Plants">
        <title>Single-cell RNA sequencing provides a high-resolution roadmap for understanding the multicellular compartmentation of specialized metabolism.</title>
        <authorList>
            <person name="Sun S."/>
            <person name="Shen X."/>
            <person name="Li Y."/>
            <person name="Li Y."/>
            <person name="Wang S."/>
            <person name="Li R."/>
            <person name="Zhang H."/>
            <person name="Shen G."/>
            <person name="Guo B."/>
            <person name="Wei J."/>
            <person name="Xu J."/>
            <person name="St-Pierre B."/>
            <person name="Chen S."/>
            <person name="Sun C."/>
        </authorList>
    </citation>
    <scope>NUCLEOTIDE SEQUENCE [LARGE SCALE GENOMIC DNA]</scope>
</reference>
<sequence>MVKLVVLVTTVVLKLEVLHNSVKDPKGGKIALYMPSKISKNTVCIAHGGTFDIKLFEFGYLTSKCDKYDESNVAQSSKKEKKSYKPNVCINSRRLDIRKDGESRVECLSCGKVYIAGGKYGTSSISGHIKVCFDINEMTKEIEAAIHFREVKRARTHFRFLVKWVGRPDYENSWIRQVQIEDFNHFRRTFGFAFGKKFLLRTAASNKVGLGVLEAWVLRNRPYDAYQPFYCCRRHERLA</sequence>
<gene>
    <name evidence="1" type="ORF">M9H77_18644</name>
</gene>
<dbReference type="EMBL" id="CM044704">
    <property type="protein sequence ID" value="KAI5668791.1"/>
    <property type="molecule type" value="Genomic_DNA"/>
</dbReference>
<accession>A0ACC0B804</accession>
<comment type="caution">
    <text evidence="1">The sequence shown here is derived from an EMBL/GenBank/DDBJ whole genome shotgun (WGS) entry which is preliminary data.</text>
</comment>
<evidence type="ECO:0000313" key="1">
    <source>
        <dbReference type="EMBL" id="KAI5668791.1"/>
    </source>
</evidence>
<protein>
    <submittedName>
        <fullName evidence="1">Uncharacterized protein</fullName>
    </submittedName>
</protein>
<proteinExistence type="predicted"/>